<reference evidence="2 3" key="1">
    <citation type="journal article" date="2021" name="Elife">
        <title>Chloroplast acquisition without the gene transfer in kleptoplastic sea slugs, Plakobranchus ocellatus.</title>
        <authorList>
            <person name="Maeda T."/>
            <person name="Takahashi S."/>
            <person name="Yoshida T."/>
            <person name="Shimamura S."/>
            <person name="Takaki Y."/>
            <person name="Nagai Y."/>
            <person name="Toyoda A."/>
            <person name="Suzuki Y."/>
            <person name="Arimoto A."/>
            <person name="Ishii H."/>
            <person name="Satoh N."/>
            <person name="Nishiyama T."/>
            <person name="Hasebe M."/>
            <person name="Maruyama T."/>
            <person name="Minagawa J."/>
            <person name="Obokata J."/>
            <person name="Shigenobu S."/>
        </authorList>
    </citation>
    <scope>NUCLEOTIDE SEQUENCE [LARGE SCALE GENOMIC DNA]</scope>
</reference>
<gene>
    <name evidence="2" type="ORF">PoB_004465300</name>
</gene>
<dbReference type="EMBL" id="BLXT01004931">
    <property type="protein sequence ID" value="GFO18148.1"/>
    <property type="molecule type" value="Genomic_DNA"/>
</dbReference>
<comment type="caution">
    <text evidence="2">The sequence shown here is derived from an EMBL/GenBank/DDBJ whole genome shotgun (WGS) entry which is preliminary data.</text>
</comment>
<accession>A0AAV4BH22</accession>
<evidence type="ECO:0000313" key="3">
    <source>
        <dbReference type="Proteomes" id="UP000735302"/>
    </source>
</evidence>
<name>A0AAV4BH22_9GAST</name>
<evidence type="ECO:0000256" key="1">
    <source>
        <dbReference type="SAM" id="MobiDB-lite"/>
    </source>
</evidence>
<evidence type="ECO:0000313" key="2">
    <source>
        <dbReference type="EMBL" id="GFO18148.1"/>
    </source>
</evidence>
<dbReference type="AlphaFoldDB" id="A0AAV4BH22"/>
<proteinExistence type="predicted"/>
<sequence>MPTATTSISTAAGNFNISIIDGLYDMRFAWEKVTEKTIKNCFHHAGFHISFASEREVEETAQSSETEASHNEPESLLNSLSKVKGADFETTAEEYLAIDYEVQTTAEMSISEIVNNIQSQDNQWSLAPKTSRRGKVCKK</sequence>
<feature type="region of interest" description="Disordered" evidence="1">
    <location>
        <begin position="55"/>
        <end position="77"/>
    </location>
</feature>
<dbReference type="Proteomes" id="UP000735302">
    <property type="component" value="Unassembled WGS sequence"/>
</dbReference>
<keyword evidence="3" id="KW-1185">Reference proteome</keyword>
<organism evidence="2 3">
    <name type="scientific">Plakobranchus ocellatus</name>
    <dbReference type="NCBI Taxonomy" id="259542"/>
    <lineage>
        <taxon>Eukaryota</taxon>
        <taxon>Metazoa</taxon>
        <taxon>Spiralia</taxon>
        <taxon>Lophotrochozoa</taxon>
        <taxon>Mollusca</taxon>
        <taxon>Gastropoda</taxon>
        <taxon>Heterobranchia</taxon>
        <taxon>Euthyneura</taxon>
        <taxon>Panpulmonata</taxon>
        <taxon>Sacoglossa</taxon>
        <taxon>Placobranchoidea</taxon>
        <taxon>Plakobranchidae</taxon>
        <taxon>Plakobranchus</taxon>
    </lineage>
</organism>
<protein>
    <submittedName>
        <fullName evidence="2">Uncharacterized protein</fullName>
    </submittedName>
</protein>